<dbReference type="EC" id="2.3.1.57" evidence="4"/>
<feature type="domain" description="N-acetyltransferase" evidence="1">
    <location>
        <begin position="2"/>
        <end position="152"/>
    </location>
</feature>
<organism evidence="3 6">
    <name type="scientific">Aeromicrobium tamlense</name>
    <dbReference type="NCBI Taxonomy" id="375541"/>
    <lineage>
        <taxon>Bacteria</taxon>
        <taxon>Bacillati</taxon>
        <taxon>Actinomycetota</taxon>
        <taxon>Actinomycetes</taxon>
        <taxon>Propionibacteriales</taxon>
        <taxon>Nocardioidaceae</taxon>
        <taxon>Aeromicrobium</taxon>
    </lineage>
</organism>
<evidence type="ECO:0000313" key="3">
    <source>
        <dbReference type="EMBL" id="MBD1271172.1"/>
    </source>
</evidence>
<keyword evidence="3" id="KW-0808">Transferase</keyword>
<dbReference type="CDD" id="cd04301">
    <property type="entry name" value="NAT_SF"/>
    <property type="match status" value="1"/>
</dbReference>
<dbReference type="PROSITE" id="PS51186">
    <property type="entry name" value="GNAT"/>
    <property type="match status" value="1"/>
</dbReference>
<keyword evidence="4" id="KW-0012">Acyltransferase</keyword>
<protein>
    <submittedName>
        <fullName evidence="4">Diamine N-acetyltransferase</fullName>
        <ecNumber evidence="4">2.3.1.57</ecNumber>
    </submittedName>
    <submittedName>
        <fullName evidence="3">GNAT family N-acetyltransferase</fullName>
    </submittedName>
</protein>
<gene>
    <name evidence="4" type="ORF">BJ975_001461</name>
    <name evidence="2" type="ORF">IDH50_10675</name>
    <name evidence="3" type="ORF">IDH50_13085</name>
</gene>
<dbReference type="GO" id="GO:0004145">
    <property type="term" value="F:diamine N-acetyltransferase activity"/>
    <property type="evidence" value="ECO:0007669"/>
    <property type="project" value="UniProtKB-EC"/>
</dbReference>
<dbReference type="Proteomes" id="UP000587211">
    <property type="component" value="Unassembled WGS sequence"/>
</dbReference>
<dbReference type="EMBL" id="JACWMT010000003">
    <property type="protein sequence ID" value="MBD1271172.1"/>
    <property type="molecule type" value="Genomic_DNA"/>
</dbReference>
<evidence type="ECO:0000313" key="4">
    <source>
        <dbReference type="EMBL" id="NYI38086.1"/>
    </source>
</evidence>
<evidence type="ECO:0000313" key="5">
    <source>
        <dbReference type="Proteomes" id="UP000587211"/>
    </source>
</evidence>
<dbReference type="Pfam" id="PF00583">
    <property type="entry name" value="Acetyltransf_1"/>
    <property type="match status" value="1"/>
</dbReference>
<dbReference type="InterPro" id="IPR000182">
    <property type="entry name" value="GNAT_dom"/>
</dbReference>
<evidence type="ECO:0000313" key="2">
    <source>
        <dbReference type="EMBL" id="MBD1270696.1"/>
    </source>
</evidence>
<dbReference type="PANTHER" id="PTHR43617">
    <property type="entry name" value="L-AMINO ACID N-ACETYLTRANSFERASE"/>
    <property type="match status" value="1"/>
</dbReference>
<dbReference type="InterPro" id="IPR050276">
    <property type="entry name" value="MshD_Acetyltransferase"/>
</dbReference>
<comment type="caution">
    <text evidence="3">The sequence shown here is derived from an EMBL/GenBank/DDBJ whole genome shotgun (WGS) entry which is preliminary data.</text>
</comment>
<keyword evidence="5" id="KW-1185">Reference proteome</keyword>
<dbReference type="Gene3D" id="3.40.630.30">
    <property type="match status" value="1"/>
</dbReference>
<dbReference type="SUPFAM" id="SSF55729">
    <property type="entry name" value="Acyl-CoA N-acyltransferases (Nat)"/>
    <property type="match status" value="1"/>
</dbReference>
<dbReference type="EMBL" id="JACBZN010000001">
    <property type="protein sequence ID" value="NYI38086.1"/>
    <property type="molecule type" value="Genomic_DNA"/>
</dbReference>
<evidence type="ECO:0000259" key="1">
    <source>
        <dbReference type="PROSITE" id="PS51186"/>
    </source>
</evidence>
<dbReference type="InterPro" id="IPR016181">
    <property type="entry name" value="Acyl_CoA_acyltransferase"/>
</dbReference>
<sequence>MVTLAPAAAGNWRDITRVKAAETQREWVADAAYYLCLSAYDGLWRSYAVQDDDGAVVGHVMWAVDTDDGSHWIGGLVIDAERQGQGLGRATVRALLDLWEREEPSLSGTAYREAALSVAPDNEGALGLYRSLGFVETGEQEDDEVVLRRPRS</sequence>
<dbReference type="AlphaFoldDB" id="A0A8I0FV72"/>
<accession>A0A8I0FV72</accession>
<dbReference type="RefSeq" id="WP_179424529.1">
    <property type="nucleotide sequence ID" value="NZ_BAAAMP010000001.1"/>
</dbReference>
<reference evidence="3" key="2">
    <citation type="submission" date="2020-09" db="EMBL/GenBank/DDBJ databases">
        <title>Novel species in genus Aeromicrobium.</title>
        <authorList>
            <person name="Zhang G."/>
        </authorList>
    </citation>
    <scope>NUCLEOTIDE SEQUENCE</scope>
    <source>
        <strain evidence="3">SSW1-57</strain>
    </source>
</reference>
<proteinExistence type="predicted"/>
<evidence type="ECO:0000313" key="6">
    <source>
        <dbReference type="Proteomes" id="UP000659061"/>
    </source>
</evidence>
<dbReference type="Proteomes" id="UP000659061">
    <property type="component" value="Unassembled WGS sequence"/>
</dbReference>
<reference evidence="4 5" key="1">
    <citation type="submission" date="2020-07" db="EMBL/GenBank/DDBJ databases">
        <title>Sequencing the genomes of 1000 actinobacteria strains.</title>
        <authorList>
            <person name="Klenk H.-P."/>
        </authorList>
    </citation>
    <scope>NUCLEOTIDE SEQUENCE [LARGE SCALE GENOMIC DNA]</scope>
    <source>
        <strain evidence="4 5">DSM 19087</strain>
    </source>
</reference>
<name>A0A8I0FV72_9ACTN</name>
<dbReference type="EMBL" id="JACWMT010000002">
    <property type="protein sequence ID" value="MBD1270696.1"/>
    <property type="molecule type" value="Genomic_DNA"/>
</dbReference>